<feature type="transmembrane region" description="Helical" evidence="1">
    <location>
        <begin position="37"/>
        <end position="62"/>
    </location>
</feature>
<keyword evidence="1" id="KW-0812">Transmembrane</keyword>
<gene>
    <name evidence="2" type="ORF">CQA01_07550</name>
</gene>
<feature type="transmembrane region" description="Helical" evidence="1">
    <location>
        <begin position="7"/>
        <end position="25"/>
    </location>
</feature>
<feature type="transmembrane region" description="Helical" evidence="1">
    <location>
        <begin position="105"/>
        <end position="125"/>
    </location>
</feature>
<name>A0A512C7P5_9BACT</name>
<organism evidence="2 3">
    <name type="scientific">Cyclobacterium qasimii</name>
    <dbReference type="NCBI Taxonomy" id="1350429"/>
    <lineage>
        <taxon>Bacteria</taxon>
        <taxon>Pseudomonadati</taxon>
        <taxon>Bacteroidota</taxon>
        <taxon>Cytophagia</taxon>
        <taxon>Cytophagales</taxon>
        <taxon>Cyclobacteriaceae</taxon>
        <taxon>Cyclobacterium</taxon>
    </lineage>
</organism>
<evidence type="ECO:0000256" key="1">
    <source>
        <dbReference type="SAM" id="Phobius"/>
    </source>
</evidence>
<proteinExistence type="predicted"/>
<sequence>MNRKFEIIGLIIVWFAIMAQLYLIIQHRQASVFETLIRFVSFFTVLTNTLVALYFTTIIFKLKAFPFSILSSKGALTAITTFILIVGLVYQLVLRGIWQPTGLQYFVDELLHTIVPVYVLIYWCFKVDKFSIQSKNLIPWLLYPLFYLIFILVRGYYSGFYPYPFLNVSEIGFLKALLNIGLIIGVTMLLFGVLMFLGKLILRKKIRTDNSNHLS</sequence>
<feature type="transmembrane region" description="Helical" evidence="1">
    <location>
        <begin position="74"/>
        <end position="93"/>
    </location>
</feature>
<evidence type="ECO:0008006" key="4">
    <source>
        <dbReference type="Google" id="ProtNLM"/>
    </source>
</evidence>
<dbReference type="NCBIfam" id="NF038065">
    <property type="entry name" value="Pr6Pr"/>
    <property type="match status" value="1"/>
</dbReference>
<dbReference type="InterPro" id="IPR049713">
    <property type="entry name" value="Pr6Pr-like"/>
</dbReference>
<dbReference type="AlphaFoldDB" id="A0A512C7P5"/>
<feature type="transmembrane region" description="Helical" evidence="1">
    <location>
        <begin position="177"/>
        <end position="197"/>
    </location>
</feature>
<accession>A0A512C7P5</accession>
<keyword evidence="3" id="KW-1185">Reference proteome</keyword>
<dbReference type="Proteomes" id="UP000321301">
    <property type="component" value="Unassembled WGS sequence"/>
</dbReference>
<feature type="transmembrane region" description="Helical" evidence="1">
    <location>
        <begin position="137"/>
        <end position="157"/>
    </location>
</feature>
<keyword evidence="1" id="KW-0472">Membrane</keyword>
<evidence type="ECO:0000313" key="2">
    <source>
        <dbReference type="EMBL" id="GEO20221.1"/>
    </source>
</evidence>
<reference evidence="2 3" key="1">
    <citation type="submission" date="2019-07" db="EMBL/GenBank/DDBJ databases">
        <title>Whole genome shotgun sequence of Cyclobacterium qasimii NBRC 106168.</title>
        <authorList>
            <person name="Hosoyama A."/>
            <person name="Uohara A."/>
            <person name="Ohji S."/>
            <person name="Ichikawa N."/>
        </authorList>
    </citation>
    <scope>NUCLEOTIDE SEQUENCE [LARGE SCALE GENOMIC DNA]</scope>
    <source>
        <strain evidence="2 3">NBRC 106168</strain>
    </source>
</reference>
<dbReference type="EMBL" id="BJYV01000002">
    <property type="protein sequence ID" value="GEO20221.1"/>
    <property type="molecule type" value="Genomic_DNA"/>
</dbReference>
<comment type="caution">
    <text evidence="2">The sequence shown here is derived from an EMBL/GenBank/DDBJ whole genome shotgun (WGS) entry which is preliminary data.</text>
</comment>
<dbReference type="RefSeq" id="WP_040416869.1">
    <property type="nucleotide sequence ID" value="NZ_BJYV01000002.1"/>
</dbReference>
<evidence type="ECO:0000313" key="3">
    <source>
        <dbReference type="Proteomes" id="UP000321301"/>
    </source>
</evidence>
<keyword evidence="1" id="KW-1133">Transmembrane helix</keyword>
<protein>
    <recommendedName>
        <fullName evidence="4">Pr6Pr family membrane protein</fullName>
    </recommendedName>
</protein>